<keyword evidence="5" id="KW-0918">Phosphonate transport</keyword>
<keyword evidence="2" id="KW-1003">Cell membrane</keyword>
<dbReference type="InterPro" id="IPR003593">
    <property type="entry name" value="AAA+_ATPase"/>
</dbReference>
<keyword evidence="4 9" id="KW-0067">ATP-binding</keyword>
<dbReference type="GO" id="GO:0005524">
    <property type="term" value="F:ATP binding"/>
    <property type="evidence" value="ECO:0007669"/>
    <property type="project" value="UniProtKB-KW"/>
</dbReference>
<evidence type="ECO:0000313" key="9">
    <source>
        <dbReference type="EMBL" id="KRN25680.1"/>
    </source>
</evidence>
<keyword evidence="1" id="KW-0813">Transport</keyword>
<dbReference type="PANTHER" id="PTHR43166">
    <property type="entry name" value="AMINO ACID IMPORT ATP-BINDING PROTEIN"/>
    <property type="match status" value="1"/>
</dbReference>
<dbReference type="STRING" id="1423804.FD14_GL000236"/>
<keyword evidence="3" id="KW-0547">Nucleotide-binding</keyword>
<dbReference type="SUPFAM" id="SSF52540">
    <property type="entry name" value="P-loop containing nucleoside triphosphate hydrolases"/>
    <property type="match status" value="1"/>
</dbReference>
<dbReference type="InterPro" id="IPR017871">
    <property type="entry name" value="ABC_transporter-like_CS"/>
</dbReference>
<dbReference type="AlphaFoldDB" id="A0A0R2FBA5"/>
<dbReference type="GO" id="GO:0015416">
    <property type="term" value="F:ABC-type phosphonate transporter activity"/>
    <property type="evidence" value="ECO:0007669"/>
    <property type="project" value="InterPro"/>
</dbReference>
<dbReference type="Gene3D" id="3.40.50.300">
    <property type="entry name" value="P-loop containing nucleotide triphosphate hydrolases"/>
    <property type="match status" value="1"/>
</dbReference>
<evidence type="ECO:0000256" key="1">
    <source>
        <dbReference type="ARBA" id="ARBA00022448"/>
    </source>
</evidence>
<dbReference type="Pfam" id="PF00005">
    <property type="entry name" value="ABC_tran"/>
    <property type="match status" value="1"/>
</dbReference>
<dbReference type="EMBL" id="AYZM01000064">
    <property type="protein sequence ID" value="KRN25680.1"/>
    <property type="molecule type" value="Genomic_DNA"/>
</dbReference>
<dbReference type="NCBIfam" id="TIGR02315">
    <property type="entry name" value="ABC_phnC"/>
    <property type="match status" value="1"/>
</dbReference>
<evidence type="ECO:0000313" key="10">
    <source>
        <dbReference type="Proteomes" id="UP000051442"/>
    </source>
</evidence>
<dbReference type="InterPro" id="IPR012693">
    <property type="entry name" value="ABC_transpr_PhnC"/>
</dbReference>
<evidence type="ECO:0000256" key="2">
    <source>
        <dbReference type="ARBA" id="ARBA00022475"/>
    </source>
</evidence>
<sequence length="255" mass="27876">MLTVNHLAKSYDGEKKNLTDVSFQVAPSEVAVIIGPSGAGKTTILRSLNQLIKDDDGEILLDDVDLRQLNRAELRRARCQIGMIFQNYNLIEPLTALENVLHGCLGTKSNLAGMFSLYRNSEKLEALQLLQKVGLGDFAYQQCRSLSGGQKQRVGIARALMQHPKLILCDEPIASLDPKSTRTVMTLLRDLAVNDGISVLINLHQVDIAREFADHVIGINQGTVVFDDSPAALTDTAVANIYRKQPVAEEVGVNG</sequence>
<keyword evidence="7" id="KW-0472">Membrane</keyword>
<dbReference type="GO" id="GO:0016887">
    <property type="term" value="F:ATP hydrolysis activity"/>
    <property type="evidence" value="ECO:0007669"/>
    <property type="project" value="InterPro"/>
</dbReference>
<dbReference type="InterPro" id="IPR027417">
    <property type="entry name" value="P-loop_NTPase"/>
</dbReference>
<proteinExistence type="predicted"/>
<evidence type="ECO:0000259" key="8">
    <source>
        <dbReference type="PROSITE" id="PS50893"/>
    </source>
</evidence>
<comment type="caution">
    <text evidence="9">The sequence shown here is derived from an EMBL/GenBank/DDBJ whole genome shotgun (WGS) entry which is preliminary data.</text>
</comment>
<dbReference type="PANTHER" id="PTHR43166:SF6">
    <property type="entry name" value="PHOSPHONATES IMPORT ATP-BINDING PROTEIN PHNC"/>
    <property type="match status" value="1"/>
</dbReference>
<gene>
    <name evidence="9" type="ORF">FD14_GL000236</name>
</gene>
<dbReference type="InterPro" id="IPR003439">
    <property type="entry name" value="ABC_transporter-like_ATP-bd"/>
</dbReference>
<feature type="domain" description="ABC transporter" evidence="8">
    <location>
        <begin position="2"/>
        <end position="246"/>
    </location>
</feature>
<dbReference type="PATRIC" id="fig|1423804.4.peg.258"/>
<evidence type="ECO:0000256" key="3">
    <source>
        <dbReference type="ARBA" id="ARBA00022741"/>
    </source>
</evidence>
<dbReference type="OrthoDB" id="9802264at2"/>
<evidence type="ECO:0000256" key="7">
    <source>
        <dbReference type="ARBA" id="ARBA00023136"/>
    </source>
</evidence>
<reference evidence="9 10" key="1">
    <citation type="journal article" date="2015" name="Genome Announc.">
        <title>Expanding the biotechnology potential of lactobacilli through comparative genomics of 213 strains and associated genera.</title>
        <authorList>
            <person name="Sun Z."/>
            <person name="Harris H.M."/>
            <person name="McCann A."/>
            <person name="Guo C."/>
            <person name="Argimon S."/>
            <person name="Zhang W."/>
            <person name="Yang X."/>
            <person name="Jeffery I.B."/>
            <person name="Cooney J.C."/>
            <person name="Kagawa T.F."/>
            <person name="Liu W."/>
            <person name="Song Y."/>
            <person name="Salvetti E."/>
            <person name="Wrobel A."/>
            <person name="Rasinkangas P."/>
            <person name="Parkhill J."/>
            <person name="Rea M.C."/>
            <person name="O'Sullivan O."/>
            <person name="Ritari J."/>
            <person name="Douillard F.P."/>
            <person name="Paul Ross R."/>
            <person name="Yang R."/>
            <person name="Briner A.E."/>
            <person name="Felis G.E."/>
            <person name="de Vos W.M."/>
            <person name="Barrangou R."/>
            <person name="Klaenhammer T.R."/>
            <person name="Caufield P.W."/>
            <person name="Cui Y."/>
            <person name="Zhang H."/>
            <person name="O'Toole P.W."/>
        </authorList>
    </citation>
    <scope>NUCLEOTIDE SEQUENCE [LARGE SCALE GENOMIC DNA]</scope>
    <source>
        <strain evidence="9 10">DSM 23365</strain>
    </source>
</reference>
<evidence type="ECO:0000256" key="6">
    <source>
        <dbReference type="ARBA" id="ARBA00022967"/>
    </source>
</evidence>
<evidence type="ECO:0000256" key="4">
    <source>
        <dbReference type="ARBA" id="ARBA00022840"/>
    </source>
</evidence>
<dbReference type="CDD" id="cd03256">
    <property type="entry name" value="ABC_PhnC_transporter"/>
    <property type="match status" value="1"/>
</dbReference>
<dbReference type="PROSITE" id="PS00211">
    <property type="entry name" value="ABC_TRANSPORTER_1"/>
    <property type="match status" value="1"/>
</dbReference>
<dbReference type="GO" id="GO:0016020">
    <property type="term" value="C:membrane"/>
    <property type="evidence" value="ECO:0007669"/>
    <property type="project" value="InterPro"/>
</dbReference>
<evidence type="ECO:0000256" key="5">
    <source>
        <dbReference type="ARBA" id="ARBA00022885"/>
    </source>
</evidence>
<organism evidence="9 10">
    <name type="scientific">Secundilactobacillus similis DSM 23365 = JCM 2765</name>
    <dbReference type="NCBI Taxonomy" id="1423804"/>
    <lineage>
        <taxon>Bacteria</taxon>
        <taxon>Bacillati</taxon>
        <taxon>Bacillota</taxon>
        <taxon>Bacilli</taxon>
        <taxon>Lactobacillales</taxon>
        <taxon>Lactobacillaceae</taxon>
        <taxon>Secundilactobacillus</taxon>
    </lineage>
</organism>
<dbReference type="InterPro" id="IPR050086">
    <property type="entry name" value="MetN_ABC_transporter-like"/>
</dbReference>
<keyword evidence="6" id="KW-1278">Translocase</keyword>
<protein>
    <submittedName>
        <fullName evidence="9">Phosphonate ABC transporter, ATP-binding protein</fullName>
    </submittedName>
</protein>
<keyword evidence="10" id="KW-1185">Reference proteome</keyword>
<dbReference type="RefSeq" id="WP_057151796.1">
    <property type="nucleotide sequence ID" value="NZ_AYZM01000064.1"/>
</dbReference>
<dbReference type="Proteomes" id="UP000051442">
    <property type="component" value="Unassembled WGS sequence"/>
</dbReference>
<name>A0A0R2FBA5_9LACO</name>
<accession>A0A0R2FBA5</accession>
<dbReference type="SMART" id="SM00382">
    <property type="entry name" value="AAA"/>
    <property type="match status" value="1"/>
</dbReference>
<dbReference type="PROSITE" id="PS50893">
    <property type="entry name" value="ABC_TRANSPORTER_2"/>
    <property type="match status" value="1"/>
</dbReference>